<dbReference type="InterPro" id="IPR026983">
    <property type="entry name" value="DHC"/>
</dbReference>
<dbReference type="EMBL" id="KI913955">
    <property type="protein sequence ID" value="ETW06912.1"/>
    <property type="molecule type" value="Genomic_DNA"/>
</dbReference>
<dbReference type="OrthoDB" id="447173at2759"/>
<evidence type="ECO:0000259" key="5">
    <source>
        <dbReference type="Pfam" id="PF18199"/>
    </source>
</evidence>
<dbReference type="Gene3D" id="1.20.920.20">
    <property type="match status" value="1"/>
</dbReference>
<feature type="domain" description="Dynein heavy chain C-terminal" evidence="5">
    <location>
        <begin position="2419"/>
        <end position="2617"/>
    </location>
</feature>
<dbReference type="PANTHER" id="PTHR45703:SF36">
    <property type="entry name" value="DYNEIN HEAVY CHAIN, CYTOPLASMIC"/>
    <property type="match status" value="1"/>
</dbReference>
<dbReference type="eggNOG" id="KOG3595">
    <property type="taxonomic scope" value="Eukaryota"/>
</dbReference>
<proteinExistence type="predicted"/>
<evidence type="ECO:0000313" key="6">
    <source>
        <dbReference type="EMBL" id="ETW06912.1"/>
    </source>
</evidence>
<dbReference type="Gene3D" id="3.10.490.20">
    <property type="match status" value="1"/>
</dbReference>
<gene>
    <name evidence="6" type="ORF">H310_03027</name>
</gene>
<dbReference type="InterPro" id="IPR043160">
    <property type="entry name" value="Dynein_C_barrel"/>
</dbReference>
<dbReference type="InterPro" id="IPR024317">
    <property type="entry name" value="Dynein_heavy_chain_D4_dom"/>
</dbReference>
<organism evidence="6">
    <name type="scientific">Aphanomyces invadans</name>
    <dbReference type="NCBI Taxonomy" id="157072"/>
    <lineage>
        <taxon>Eukaryota</taxon>
        <taxon>Sar</taxon>
        <taxon>Stramenopiles</taxon>
        <taxon>Oomycota</taxon>
        <taxon>Saprolegniomycetes</taxon>
        <taxon>Saprolegniales</taxon>
        <taxon>Verrucalvaceae</taxon>
        <taxon>Aphanomyces</taxon>
    </lineage>
</organism>
<dbReference type="PANTHER" id="PTHR45703">
    <property type="entry name" value="DYNEIN HEAVY CHAIN"/>
    <property type="match status" value="1"/>
</dbReference>
<keyword evidence="1" id="KW-0175">Coiled coil</keyword>
<dbReference type="GO" id="GO:0045505">
    <property type="term" value="F:dynein intermediate chain binding"/>
    <property type="evidence" value="ECO:0007669"/>
    <property type="project" value="InterPro"/>
</dbReference>
<reference evidence="6" key="1">
    <citation type="submission" date="2013-12" db="EMBL/GenBank/DDBJ databases">
        <title>The Genome Sequence of Aphanomyces invadans NJM9701.</title>
        <authorList>
            <consortium name="The Broad Institute Genomics Platform"/>
            <person name="Russ C."/>
            <person name="Tyler B."/>
            <person name="van West P."/>
            <person name="Dieguez-Uribeondo J."/>
            <person name="Young S.K."/>
            <person name="Zeng Q."/>
            <person name="Gargeya S."/>
            <person name="Fitzgerald M."/>
            <person name="Abouelleil A."/>
            <person name="Alvarado L."/>
            <person name="Chapman S.B."/>
            <person name="Gainer-Dewar J."/>
            <person name="Goldberg J."/>
            <person name="Griggs A."/>
            <person name="Gujja S."/>
            <person name="Hansen M."/>
            <person name="Howarth C."/>
            <person name="Imamovic A."/>
            <person name="Ireland A."/>
            <person name="Larimer J."/>
            <person name="McCowan C."/>
            <person name="Murphy C."/>
            <person name="Pearson M."/>
            <person name="Poon T.W."/>
            <person name="Priest M."/>
            <person name="Roberts A."/>
            <person name="Saif S."/>
            <person name="Shea T."/>
            <person name="Sykes S."/>
            <person name="Wortman J."/>
            <person name="Nusbaum C."/>
            <person name="Birren B."/>
        </authorList>
    </citation>
    <scope>NUCLEOTIDE SEQUENCE [LARGE SCALE GENOMIC DNA]</scope>
    <source>
        <strain evidence="6">NJM9701</strain>
    </source>
</reference>
<evidence type="ECO:0000256" key="1">
    <source>
        <dbReference type="ARBA" id="ARBA00023054"/>
    </source>
</evidence>
<dbReference type="VEuPathDB" id="FungiDB:H310_03027"/>
<dbReference type="Pfam" id="PF12775">
    <property type="entry name" value="AAA_7"/>
    <property type="match status" value="1"/>
</dbReference>
<dbReference type="Pfam" id="PF12780">
    <property type="entry name" value="AAA_8"/>
    <property type="match status" value="1"/>
</dbReference>
<dbReference type="InterPro" id="IPR024743">
    <property type="entry name" value="Dynein_HC_stalk"/>
</dbReference>
<feature type="domain" description="Dynein heavy chain hydrolytic ATP-binding dynein motor region" evidence="2">
    <location>
        <begin position="3"/>
        <end position="305"/>
    </location>
</feature>
<protein>
    <submittedName>
        <fullName evidence="6">Uncharacterized protein</fullName>
    </submittedName>
</protein>
<dbReference type="SUPFAM" id="SSF52540">
    <property type="entry name" value="P-loop containing nucleoside triphosphate hydrolases"/>
    <property type="match status" value="1"/>
</dbReference>
<feature type="domain" description="Dynein heavy chain AAA module D4" evidence="4">
    <location>
        <begin position="881"/>
        <end position="1079"/>
    </location>
</feature>
<dbReference type="Pfam" id="PF12774">
    <property type="entry name" value="AAA_6"/>
    <property type="match status" value="1"/>
</dbReference>
<dbReference type="RefSeq" id="XP_008864987.1">
    <property type="nucleotide sequence ID" value="XM_008866765.1"/>
</dbReference>
<evidence type="ECO:0000259" key="4">
    <source>
        <dbReference type="Pfam" id="PF12780"/>
    </source>
</evidence>
<dbReference type="Pfam" id="PF18199">
    <property type="entry name" value="Dynein_C"/>
    <property type="match status" value="1"/>
</dbReference>
<sequence length="2625" mass="296264">MSMAFRLYSGSLIYGDTGVSKQSTIRELVNYIGAQCVVYDCSIQFSMQQLGRILGGIVQCQAYVSMIGLEQVESDVFGLFVHQIKRLQHALKTHKEKILLDSALVSLANHNYGVFCKLTTYSEVRTTLMVRTCASAFVTFACKFSLPDVSVLIGLYLTCHGFRDVENLTKSLHSFLLLLGTTYCPCPGEFQCVRIVRKIVDLAARYLELFRDEDQVVAYAVWNSVGSRISPERKNAFLTLLHRQFPSFRYVDLDVSKTRTHIHEQMELRCLVPTPISTRKVAELHHLCSMYAINVVTGDISSGKSTTIELLSGLRRYAEGEQRVKCFRIATETLCPAEYYGHAHQDFLRDMVRNISIIMVRQFYQEYSSALENWSPSALSRFGIMYLPADGLPYTVFIKAWILRLEKANPPLDERILSVAQQLAQLMRSHLPSLIEVNKLVSTLHKFLEKLSANSPTLKADANLMYLCACTWTVGVVVKSSARPLFHEALMKVAPELKCHKLFTHGRTFYDVFWRSEGTSIGLASWSSRVHQADWSALSNHHHILIANETSVCVEHLVSNFAMDKRNVLLVGASGVGKSSLARRALITLSDRNMTRVIKIGKKTSAVSFQDQVILDLERKMKGLYGPCTGKESAIFHVEDMHLSNKECQEQLRQVVDAKEIYHRVSFDHLELVSLVFVALASLNPSSVMELPLRLLRHFHLIWIPEFSPDSIFQMFKSLPTCVLERFPVSLSLDACWKILQFPLLVLQAMWAHSFQSRHAIFTIGDVLDVYGCLLRSAKSNFESKSKLERVMLNLTAICFRAKSNFSDQDNWVYPYLTSPILSTLEFDTHDELSLYCFSNNGNGTSYTSISQQTAVNLFVTGDEKFQWHHPSFNESIVRQLVPFPAAVDSFLRVLIGLSEMKPHVLMKGPRGCGKRTTVILVCGILSFKYVEIRQNTHAVKLVKETLLAVGTNASNYIIYVAADELSSDVRQLIMHVLRDGDIPWVMYEPHELELISEAIKKLPSFQHMNPSKAQCYSQYRDNLKKHVHIALSLRNDNAVLDECVDEDASLLHSCSCHDFTAWSLDSFKAILATSAIPPLLHPLMQRIHESVLAAKVTMSRLSRLNTSRAFKVWINSFEKLHHQCRKRLDAIQQQYSAGLKNMKKLIKEIDVLNAKERKMAKALEVIGVESEQLHQRYEKQRAIEQKLHDSFADEERAYQVMKNAIDEEKRNLQCEIDQTVPEIQAAIMSLNKINKLHITEMKSFTSPPDLVRLVMQAVCVLLGHGASPTWDDALFVLCDMKFLDRLKFFDKDNIQDSVMRKLDKFIQHPKFNEEEMKRASIASTSLCRWVLAMVRYHTVMAYVRPKQAKLETAHDHVSRLECTVRAATEAWRVCEAKTKALHTAWKDNEAKKVELQTEFHHLRERTVAIDRVSIVFENIKPVLRKQLHHLKSADETIMGDCLVLTATSSYLGNVIPSQRVPLLESWKILCTASKIHTAPDMLQSTLGIEGVQELRAACSVIDSQILINLNQLNRWRRSAPYKTFSLLWDPAGIATAWIKSMERMGLEVISADDPMIMSRFEMTLPNSNIVILVDRVGQVNESVMWDLLQVLVNHTSKRPIYFVSEFDCSESWSMELVERFEIISFELSSSDLQEYVRHIFYLHFSAAQENECRILNERLLDDLNHRQTHVDHLLRQIALSQANLLTCEEDMMSLVTRMSLLTQSLGNIEIKTNALSQIEQSRSPFLEYVIRSSCFSWSSLASSRIGRRGLTLLDAAGTFGINKPHKCIAMLQYSITKLPMDVVLQPIGQICTHVTAAFIQEALHSLPSEVHLGFCFYVALGICEAHHPDVVGIIKGQITVFRNISYPGLHVMVDRSSPTITHAVASRVIASAIRACVDRIMSKRAGTIQALQMAKILDGSARVYITRGGKKRSAILVNLLSKWHVLFQKSTAFAAVVDDVDSFPGLYETFAKSSPNSVHDLPSTAIVSLLPVLVKFAMVALSHDLMTQTMLHDLVMAVIPGAQFPSTSIVNIAGQTDAHRPIALRYNADLIVHPLWSLVESAQSIGIREDEVMYFSLASPDAVSSALKTIKEAAFHGGWVILQDLRHIKPSEKAELTRQFEAIAYGDLAVNADFRLWLIHDDAESMFPTCNVKTYFFNTASMMPHGIHHAKGTLHTKYMPGILLFHSLVVNGLHAGSPAAASMPYSMYEVEQADFLLRTLCDEKEIASGIHAEEWTPAQVATVLVALYKCKTADATLCTQYDVLYRWCLEVVTSHSSTTEDTALSPQWQQSLLLTVATLTEFRTNLALPPKDTNANASRRSLSEMLPPPTTWLSATALGLPQSIHGYFDWEMAETTLSHLTALASQRPMTAIPTATVVDVLMFQLPKPTVFQHAARKAWHASSDTVEEVLWLEMLGMEKYLNRVWFHLRAASSTADGMLHRGFVAEWMLSKYAAPLRLRDWISWVQATVSMYQEWLWSLRLPLLRLQAFENPQALLIAVLEQYAVAHNVPVSELCLAALRPPSSHERPEQYRSLLVGHLFFRNAQWDGHQLSLLSGEGSDGTSGLIQRSSPLELFAWVRGDITDLDVFSCPVYTYYFTHAPAASWTSPIESTHVTTIYVPIPPRAASHYHAKGVVCVLNEAFKA</sequence>
<evidence type="ECO:0000259" key="2">
    <source>
        <dbReference type="Pfam" id="PF12774"/>
    </source>
</evidence>
<feature type="domain" description="Dynein heavy chain coiled coil stalk" evidence="3">
    <location>
        <begin position="1144"/>
        <end position="1466"/>
    </location>
</feature>
<accession>A0A024UM62</accession>
<dbReference type="GO" id="GO:0005524">
    <property type="term" value="F:ATP binding"/>
    <property type="evidence" value="ECO:0007669"/>
    <property type="project" value="InterPro"/>
</dbReference>
<dbReference type="InterPro" id="IPR027417">
    <property type="entry name" value="P-loop_NTPase"/>
</dbReference>
<dbReference type="GO" id="GO:0051959">
    <property type="term" value="F:dynein light intermediate chain binding"/>
    <property type="evidence" value="ECO:0007669"/>
    <property type="project" value="InterPro"/>
</dbReference>
<dbReference type="InterPro" id="IPR035699">
    <property type="entry name" value="AAA_6"/>
</dbReference>
<dbReference type="GO" id="GO:0030286">
    <property type="term" value="C:dynein complex"/>
    <property type="evidence" value="ECO:0007669"/>
    <property type="project" value="InterPro"/>
</dbReference>
<dbReference type="STRING" id="157072.A0A024UM62"/>
<dbReference type="Pfam" id="PF12777">
    <property type="entry name" value="MT"/>
    <property type="match status" value="1"/>
</dbReference>
<dbReference type="Gene3D" id="3.40.50.300">
    <property type="entry name" value="P-loop containing nucleotide triphosphate hydrolases"/>
    <property type="match status" value="5"/>
</dbReference>
<evidence type="ECO:0000259" key="3">
    <source>
        <dbReference type="Pfam" id="PF12777"/>
    </source>
</evidence>
<dbReference type="GeneID" id="20080077"/>
<dbReference type="GO" id="GO:0007018">
    <property type="term" value="P:microtubule-based movement"/>
    <property type="evidence" value="ECO:0007669"/>
    <property type="project" value="InterPro"/>
</dbReference>
<dbReference type="InterPro" id="IPR041228">
    <property type="entry name" value="Dynein_C"/>
</dbReference>
<name>A0A024UM62_9STRA</name>